<evidence type="ECO:0000313" key="9">
    <source>
        <dbReference type="Proteomes" id="UP000244571"/>
    </source>
</evidence>
<proteinExistence type="predicted"/>
<dbReference type="InterPro" id="IPR011545">
    <property type="entry name" value="DEAD/DEAH_box_helicase_dom"/>
</dbReference>
<name>A0A2R4XPG5_9BURK</name>
<dbReference type="GO" id="GO:0005524">
    <property type="term" value="F:ATP binding"/>
    <property type="evidence" value="ECO:0007669"/>
    <property type="project" value="UniProtKB-KW"/>
</dbReference>
<dbReference type="InterPro" id="IPR003593">
    <property type="entry name" value="AAA+_ATPase"/>
</dbReference>
<dbReference type="Gene3D" id="1.20.120.1080">
    <property type="match status" value="1"/>
</dbReference>
<feature type="region of interest" description="Disordered" evidence="5">
    <location>
        <begin position="1"/>
        <end position="20"/>
    </location>
</feature>
<dbReference type="Pfam" id="PF00270">
    <property type="entry name" value="DEAD"/>
    <property type="match status" value="1"/>
</dbReference>
<dbReference type="SUPFAM" id="SSF52540">
    <property type="entry name" value="P-loop containing nucleoside triphosphate hydrolases"/>
    <property type="match status" value="1"/>
</dbReference>
<dbReference type="PANTHER" id="PTHR18934:SF99">
    <property type="entry name" value="ATP-DEPENDENT RNA HELICASE DHX37-RELATED"/>
    <property type="match status" value="1"/>
</dbReference>
<dbReference type="SMART" id="SM00487">
    <property type="entry name" value="DEXDc"/>
    <property type="match status" value="1"/>
</dbReference>
<dbReference type="KEGG" id="boz:DBV39_01635"/>
<sequence>MSVVSLESTHLSQPASVSPSRTLPDIKFAADLPVSANRKEIEEAIAAHQVIIVSGETGSGKTTQLPKICLAMGRGLDKMIAHTQPRRLAATSVARRIAQELDTPLGEWVGYQIRFQERSQKTTAIKLMTDGVLLAQTQRDPLLRRYDTIIIDEAHERSLNIDFLLGYLRQLLPKRPDLKVIITSATIDAKRFAEHFASQNGTLAPVIEVTGRLYPVEVRYRPLSRVRVDGDSATDSQSGASADGPGRGDSSAYDADDESRELSDAIVDAVDECARQGEGDILVFLPGEREIREAGEALRKHHPPSTQILPLFARLSQNEQEQIFRPTTSARRVVLATNVAETSLTVPGIRFVIDSGLARIKRYSLRQKVEQLGVEPISRAAANQRAGRCGRLGPGICIRLYDEQTFQRRREFSEPEILRSSLAGVILRMKSLRLDDIESFPFVDTPSGRAIADGYQTLQELGALQTDDGRHTRNQLTAIGKTLAKMPLDPRVGRMLLAARDQQCLHEMLIIASALAVQDPRERPTQSREAAQQAHAPFNDKQSEFLGWIKLWNWYHEQVAHKASQRKLAAQMRKQFLSVSRLREWHDVHGQLAALVGEQGWRVNQTEATYEQIHSALLSGLLGNIGLKSDEASVYSGVRDIRFWIHPGSNLVRRAGKWVIAAELVQTSKLYARCIAKIEPVWIERVAGHLLQRSWGDPSWDARRGQVVAHERASLYGLPIYSGRRVHYGKINPEASREVFIREALVPGELGLDFEFLAHNRKLIRQIEQLEHRSRRPDILVDDELIAKFYDRLLPQDICQTATFRHWFGRLPKEDSRKWLLSRDDLMQHEAAGITTDVFPKSIDWQGTRLRLDYHFEPGSPKDGVTLTVPLMLLNQIQSSRWEWLVPGMLKEKVQWLVKSLPQRLRKHCVPVPDYAAAFYDRWFDRLDDPGISLIQAIIDDMNSQFRVRVQASEFRADTLPAHLFMIFKVVDQDGRMLRAGRNLSQIRSELSEQAQQTFQEMAAAGDAVQANLPAEQITDWAFGELPEIMEIRRGRNSVIGYPALVDEGSHCRIDVFDDPQQAQRVHRDGLIRLLRLSLKDRVKYLEKNIPQALRLGVLYMPLGTWESLRDQIVDVALERSAFGQGVPDKQQDFEQACAHARERVGLLAQEIARLVLEILELLASIHKKLPAFKPYAQAHRDIESQLAQLVGPRFVRETPYDNLIHLPRYLQAVLVRLDGMRNDPQRDQTKMGEMAPLIANYQRARQAMQSQGHSQDPGLESFGWMLQELRVALFAQRLRTPAPVSVKRLHKAWEALQR</sequence>
<evidence type="ECO:0000313" key="8">
    <source>
        <dbReference type="EMBL" id="AWB35569.1"/>
    </source>
</evidence>
<dbReference type="InterPro" id="IPR007502">
    <property type="entry name" value="Helicase-assoc_dom"/>
</dbReference>
<dbReference type="PANTHER" id="PTHR18934">
    <property type="entry name" value="ATP-DEPENDENT RNA HELICASE"/>
    <property type="match status" value="1"/>
</dbReference>
<keyword evidence="2" id="KW-0378">Hydrolase</keyword>
<dbReference type="PROSITE" id="PS51192">
    <property type="entry name" value="HELICASE_ATP_BIND_1"/>
    <property type="match status" value="1"/>
</dbReference>
<organism evidence="8 9">
    <name type="scientific">Orrella marina</name>
    <dbReference type="NCBI Taxonomy" id="2163011"/>
    <lineage>
        <taxon>Bacteria</taxon>
        <taxon>Pseudomonadati</taxon>
        <taxon>Pseudomonadota</taxon>
        <taxon>Betaproteobacteria</taxon>
        <taxon>Burkholderiales</taxon>
        <taxon>Alcaligenaceae</taxon>
        <taxon>Orrella</taxon>
    </lineage>
</organism>
<evidence type="ECO:0000256" key="4">
    <source>
        <dbReference type="ARBA" id="ARBA00022840"/>
    </source>
</evidence>
<dbReference type="GO" id="GO:0003724">
    <property type="term" value="F:RNA helicase activity"/>
    <property type="evidence" value="ECO:0007669"/>
    <property type="project" value="InterPro"/>
</dbReference>
<feature type="domain" description="Helicase C-terminal" evidence="7">
    <location>
        <begin position="265"/>
        <end position="433"/>
    </location>
</feature>
<keyword evidence="1" id="KW-0547">Nucleotide-binding</keyword>
<dbReference type="CDD" id="cd18791">
    <property type="entry name" value="SF2_C_RHA"/>
    <property type="match status" value="1"/>
</dbReference>
<dbReference type="InterPro" id="IPR014001">
    <property type="entry name" value="Helicase_ATP-bd"/>
</dbReference>
<dbReference type="Pfam" id="PF21010">
    <property type="entry name" value="HA2_C"/>
    <property type="match status" value="1"/>
</dbReference>
<evidence type="ECO:0000256" key="1">
    <source>
        <dbReference type="ARBA" id="ARBA00022741"/>
    </source>
</evidence>
<dbReference type="InterPro" id="IPR011709">
    <property type="entry name" value="DEAD-box_helicase_OB_fold"/>
</dbReference>
<dbReference type="Gene3D" id="3.40.50.300">
    <property type="entry name" value="P-loop containing nucleotide triphosphate hydrolases"/>
    <property type="match status" value="2"/>
</dbReference>
<evidence type="ECO:0000256" key="5">
    <source>
        <dbReference type="SAM" id="MobiDB-lite"/>
    </source>
</evidence>
<evidence type="ECO:0000259" key="6">
    <source>
        <dbReference type="PROSITE" id="PS51192"/>
    </source>
</evidence>
<dbReference type="EMBL" id="CP028901">
    <property type="protein sequence ID" value="AWB35569.1"/>
    <property type="molecule type" value="Genomic_DNA"/>
</dbReference>
<dbReference type="GO" id="GO:0003723">
    <property type="term" value="F:RNA binding"/>
    <property type="evidence" value="ECO:0007669"/>
    <property type="project" value="TreeGrafter"/>
</dbReference>
<protein>
    <submittedName>
        <fullName evidence="8">ATP-dependent RNA helicase HrpA</fullName>
    </submittedName>
</protein>
<dbReference type="Proteomes" id="UP000244571">
    <property type="component" value="Chromosome"/>
</dbReference>
<keyword evidence="3 8" id="KW-0347">Helicase</keyword>
<dbReference type="Pfam" id="PF11898">
    <property type="entry name" value="DUF3418"/>
    <property type="match status" value="1"/>
</dbReference>
<accession>A0A2R4XPG5</accession>
<dbReference type="NCBIfam" id="TIGR01967">
    <property type="entry name" value="DEAH_box_HrpA"/>
    <property type="match status" value="1"/>
</dbReference>
<dbReference type="SMART" id="SM00847">
    <property type="entry name" value="HA2"/>
    <property type="match status" value="1"/>
</dbReference>
<feature type="region of interest" description="Disordered" evidence="5">
    <location>
        <begin position="228"/>
        <end position="258"/>
    </location>
</feature>
<dbReference type="InterPro" id="IPR024590">
    <property type="entry name" value="HrpA_C"/>
</dbReference>
<dbReference type="PROSITE" id="PS51194">
    <property type="entry name" value="HELICASE_CTER"/>
    <property type="match status" value="1"/>
</dbReference>
<dbReference type="Pfam" id="PF07717">
    <property type="entry name" value="OB_NTP_bind"/>
    <property type="match status" value="1"/>
</dbReference>
<dbReference type="OrthoDB" id="9805617at2"/>
<dbReference type="Pfam" id="PF00271">
    <property type="entry name" value="Helicase_C"/>
    <property type="match status" value="1"/>
</dbReference>
<dbReference type="InterPro" id="IPR010222">
    <property type="entry name" value="RNA_helicase_HrpA"/>
</dbReference>
<evidence type="ECO:0000256" key="2">
    <source>
        <dbReference type="ARBA" id="ARBA00022801"/>
    </source>
</evidence>
<dbReference type="GO" id="GO:0016787">
    <property type="term" value="F:hydrolase activity"/>
    <property type="evidence" value="ECO:0007669"/>
    <property type="project" value="UniProtKB-KW"/>
</dbReference>
<dbReference type="SMART" id="SM00382">
    <property type="entry name" value="AAA"/>
    <property type="match status" value="1"/>
</dbReference>
<dbReference type="InterPro" id="IPR001650">
    <property type="entry name" value="Helicase_C-like"/>
</dbReference>
<evidence type="ECO:0000256" key="3">
    <source>
        <dbReference type="ARBA" id="ARBA00022806"/>
    </source>
</evidence>
<dbReference type="InterPro" id="IPR027417">
    <property type="entry name" value="P-loop_NTPase"/>
</dbReference>
<keyword evidence="4" id="KW-0067">ATP-binding</keyword>
<reference evidence="8 9" key="1">
    <citation type="submission" date="2018-04" db="EMBL/GenBank/DDBJ databases">
        <title>Bordetella sp. HZ20 isolated from seawater.</title>
        <authorList>
            <person name="Sun C."/>
        </authorList>
    </citation>
    <scope>NUCLEOTIDE SEQUENCE [LARGE SCALE GENOMIC DNA]</scope>
    <source>
        <strain evidence="8 9">HZ20</strain>
    </source>
</reference>
<dbReference type="SMART" id="SM00490">
    <property type="entry name" value="HELICc"/>
    <property type="match status" value="1"/>
</dbReference>
<gene>
    <name evidence="8" type="primary">hrpA</name>
    <name evidence="8" type="ORF">DBV39_01635</name>
</gene>
<keyword evidence="9" id="KW-1185">Reference proteome</keyword>
<dbReference type="FunFam" id="1.20.120.1080:FF:000005">
    <property type="entry name" value="ATP-dependent helicase HrpA"/>
    <property type="match status" value="1"/>
</dbReference>
<feature type="domain" description="Helicase ATP-binding" evidence="6">
    <location>
        <begin position="42"/>
        <end position="205"/>
    </location>
</feature>
<evidence type="ECO:0000259" key="7">
    <source>
        <dbReference type="PROSITE" id="PS51194"/>
    </source>
</evidence>